<keyword evidence="3" id="KW-0509">mRNA transport</keyword>
<keyword evidence="3" id="KW-0906">Nuclear pore complex</keyword>
<keyword evidence="5" id="KW-0175">Coiled coil</keyword>
<evidence type="ECO:0000313" key="9">
    <source>
        <dbReference type="Proteomes" id="UP000217199"/>
    </source>
</evidence>
<keyword evidence="3" id="KW-0811">Translocation</keyword>
<evidence type="ECO:0000313" key="8">
    <source>
        <dbReference type="EMBL" id="PAV22212.1"/>
    </source>
</evidence>
<evidence type="ECO:0000256" key="1">
    <source>
        <dbReference type="ARBA" id="ARBA00004567"/>
    </source>
</evidence>
<comment type="subcellular location">
    <subcellularLocation>
        <location evidence="1">Nucleus</location>
        <location evidence="1">Nuclear pore complex</location>
    </subcellularLocation>
</comment>
<dbReference type="GO" id="GO:0006999">
    <property type="term" value="P:nuclear pore organization"/>
    <property type="evidence" value="ECO:0007669"/>
    <property type="project" value="TreeGrafter"/>
</dbReference>
<keyword evidence="2" id="KW-0813">Transport</keyword>
<evidence type="ECO:0000256" key="4">
    <source>
        <dbReference type="ARBA" id="ARBA00023242"/>
    </source>
</evidence>
<protein>
    <submittedName>
        <fullName evidence="8">Nucleoporin nup44</fullName>
    </submittedName>
</protein>
<feature type="compositionally biased region" description="Polar residues" evidence="6">
    <location>
        <begin position="173"/>
        <end position="199"/>
    </location>
</feature>
<dbReference type="EMBL" id="NBII01000002">
    <property type="protein sequence ID" value="PAV22212.1"/>
    <property type="molecule type" value="Genomic_DNA"/>
</dbReference>
<sequence length="600" mass="63470">MSVFGNSAFGKPASTPAFGTAFGSTNANTNTIGQTPQQPTTSAFGGFGQANQAQNQQQQQQQQQQIGAAPGTSLVPGTGTTANPLFGGKPAASLFGSTNTTTQPAVGAGSTSLFGNPTAQNATGTSAFGSTPNTAGTGLFGSTNTSTTQPSTGLFGSTNPSTTTQPSTGLFGSANTSNPTQPSTGLFGQPNNTATVTQPTTNLFGSSTNTSTTTQPTTGLFGQPQNQQPSTTFFGQPANPLKPFQPTTSLFGQQSQPQQPSLFGGLGQSTPAAPATSTSSLFGSSQTGTSMFGLPNTSTTTSSIFAPKSSLIQTQSQSENAQAQYNTLVQRIDGIAQAWDSNNPNCRFQHFFYNLVDPSQVHLYGRPPNAINDALWQKALRENPDPSCYVPALAVGFDDLQKRVEAQKAQTTAHQEKLKELKTRINTLANRHSTANAPRLQRAAAVQTQLQQRLVRLVQHLHLLIPSIRSSSIGPEEEILRSVLENLDEELRRPGGVGRLKGKISELWAMIGAIEAARDRERKNKEPSVEWAIVDPEGMQRLTQILAEQQNGIAHLTKIVQGHQKDLAVILGQPTQEREPDAFSNPQANQVLLGASMRGP</sequence>
<feature type="compositionally biased region" description="Polar residues" evidence="6">
    <location>
        <begin position="106"/>
        <end position="156"/>
    </location>
</feature>
<proteinExistence type="predicted"/>
<dbReference type="PANTHER" id="PTHR13000:SF0">
    <property type="entry name" value="NUCLEOPORIN P54"/>
    <property type="match status" value="1"/>
</dbReference>
<dbReference type="InParanoid" id="A0A286URN0"/>
<dbReference type="InterPro" id="IPR025712">
    <property type="entry name" value="Nup54_alpha-helical_dom"/>
</dbReference>
<dbReference type="FunCoup" id="A0A286URN0">
    <property type="interactions" value="61"/>
</dbReference>
<feature type="coiled-coil region" evidence="5">
    <location>
        <begin position="404"/>
        <end position="431"/>
    </location>
</feature>
<dbReference type="STRING" id="2282107.A0A286URN0"/>
<keyword evidence="3" id="KW-0653">Protein transport</keyword>
<reference evidence="8 9" key="1">
    <citation type="journal article" date="2017" name="Mol. Ecol.">
        <title>Comparative and population genomic landscape of Phellinus noxius: A hypervariable fungus causing root rot in trees.</title>
        <authorList>
            <person name="Chung C.L."/>
            <person name="Lee T.J."/>
            <person name="Akiba M."/>
            <person name="Lee H.H."/>
            <person name="Kuo T.H."/>
            <person name="Liu D."/>
            <person name="Ke H.M."/>
            <person name="Yokoi T."/>
            <person name="Roa M.B."/>
            <person name="Lu M.J."/>
            <person name="Chang Y.Y."/>
            <person name="Ann P.J."/>
            <person name="Tsai J.N."/>
            <person name="Chen C.Y."/>
            <person name="Tzean S.S."/>
            <person name="Ota Y."/>
            <person name="Hattori T."/>
            <person name="Sahashi N."/>
            <person name="Liou R.F."/>
            <person name="Kikuchi T."/>
            <person name="Tsai I.J."/>
        </authorList>
    </citation>
    <scope>NUCLEOTIDE SEQUENCE [LARGE SCALE GENOMIC DNA]</scope>
    <source>
        <strain evidence="8 9">FFPRI411160</strain>
    </source>
</reference>
<dbReference type="PANTHER" id="PTHR13000">
    <property type="entry name" value="NUCLEOPORIN P54"/>
    <property type="match status" value="1"/>
</dbReference>
<feature type="region of interest" description="Disordered" evidence="6">
    <location>
        <begin position="106"/>
        <end position="295"/>
    </location>
</feature>
<organism evidence="8 9">
    <name type="scientific">Pyrrhoderma noxium</name>
    <dbReference type="NCBI Taxonomy" id="2282107"/>
    <lineage>
        <taxon>Eukaryota</taxon>
        <taxon>Fungi</taxon>
        <taxon>Dikarya</taxon>
        <taxon>Basidiomycota</taxon>
        <taxon>Agaricomycotina</taxon>
        <taxon>Agaricomycetes</taxon>
        <taxon>Hymenochaetales</taxon>
        <taxon>Hymenochaetaceae</taxon>
        <taxon>Pyrrhoderma</taxon>
    </lineage>
</organism>
<dbReference type="GO" id="GO:0044613">
    <property type="term" value="C:nuclear pore central transport channel"/>
    <property type="evidence" value="ECO:0007669"/>
    <property type="project" value="TreeGrafter"/>
</dbReference>
<evidence type="ECO:0000256" key="5">
    <source>
        <dbReference type="SAM" id="Coils"/>
    </source>
</evidence>
<feature type="domain" description="Nucleoporin Nup54 alpha-helical" evidence="7">
    <location>
        <begin position="367"/>
        <end position="510"/>
    </location>
</feature>
<dbReference type="Pfam" id="PF13874">
    <property type="entry name" value="Nup54"/>
    <property type="match status" value="1"/>
</dbReference>
<keyword evidence="4" id="KW-0539">Nucleus</keyword>
<dbReference type="GO" id="GO:0017056">
    <property type="term" value="F:structural constituent of nuclear pore"/>
    <property type="evidence" value="ECO:0007669"/>
    <property type="project" value="TreeGrafter"/>
</dbReference>
<evidence type="ECO:0000256" key="6">
    <source>
        <dbReference type="SAM" id="MobiDB-lite"/>
    </source>
</evidence>
<dbReference type="GO" id="GO:0006607">
    <property type="term" value="P:NLS-bearing protein import into nucleus"/>
    <property type="evidence" value="ECO:0007669"/>
    <property type="project" value="TreeGrafter"/>
</dbReference>
<evidence type="ECO:0000259" key="7">
    <source>
        <dbReference type="Pfam" id="PF13874"/>
    </source>
</evidence>
<comment type="caution">
    <text evidence="8">The sequence shown here is derived from an EMBL/GenBank/DDBJ whole genome shotgun (WGS) entry which is preliminary data.</text>
</comment>
<feature type="compositionally biased region" description="Polar residues" evidence="6">
    <location>
        <begin position="245"/>
        <end position="261"/>
    </location>
</feature>
<dbReference type="Proteomes" id="UP000217199">
    <property type="component" value="Unassembled WGS sequence"/>
</dbReference>
<accession>A0A286URN0</accession>
<dbReference type="Gene3D" id="1.20.5.170">
    <property type="match status" value="1"/>
</dbReference>
<dbReference type="AlphaFoldDB" id="A0A286URN0"/>
<feature type="compositionally biased region" description="Low complexity" evidence="6">
    <location>
        <begin position="49"/>
        <end position="65"/>
    </location>
</feature>
<evidence type="ECO:0000256" key="2">
    <source>
        <dbReference type="ARBA" id="ARBA00022448"/>
    </source>
</evidence>
<name>A0A286URN0_9AGAM</name>
<dbReference type="InterPro" id="IPR024864">
    <property type="entry name" value="Nup54/Nup57/Nup44"/>
</dbReference>
<feature type="compositionally biased region" description="Low complexity" evidence="6">
    <location>
        <begin position="269"/>
        <end position="280"/>
    </location>
</feature>
<keyword evidence="9" id="KW-1185">Reference proteome</keyword>
<dbReference type="OrthoDB" id="6162375at2759"/>
<feature type="region of interest" description="Disordered" evidence="6">
    <location>
        <begin position="28"/>
        <end position="86"/>
    </location>
</feature>
<feature type="compositionally biased region" description="Low complexity" evidence="6">
    <location>
        <begin position="200"/>
        <end position="225"/>
    </location>
</feature>
<dbReference type="Pfam" id="PF13634">
    <property type="entry name" value="Nucleoporin_FG"/>
    <property type="match status" value="2"/>
</dbReference>
<feature type="compositionally biased region" description="Polar residues" evidence="6">
    <location>
        <begin position="281"/>
        <end position="295"/>
    </location>
</feature>
<feature type="compositionally biased region" description="Low complexity" evidence="6">
    <location>
        <begin position="157"/>
        <end position="168"/>
    </location>
</feature>
<dbReference type="GO" id="GO:0036228">
    <property type="term" value="P:protein localization to nuclear inner membrane"/>
    <property type="evidence" value="ECO:0007669"/>
    <property type="project" value="TreeGrafter"/>
</dbReference>
<evidence type="ECO:0000256" key="3">
    <source>
        <dbReference type="ARBA" id="ARBA00023132"/>
    </source>
</evidence>
<dbReference type="InterPro" id="IPR025574">
    <property type="entry name" value="Nucleoporin_FG_rpt"/>
</dbReference>
<gene>
    <name evidence="8" type="ORF">PNOK_0216900</name>
</gene>
<feature type="compositionally biased region" description="Polar residues" evidence="6">
    <location>
        <begin position="28"/>
        <end position="43"/>
    </location>
</feature>